<dbReference type="EMBL" id="UFTJ01000001">
    <property type="protein sequence ID" value="SSZ47192.1"/>
    <property type="molecule type" value="Genomic_DNA"/>
</dbReference>
<dbReference type="GO" id="GO:0016757">
    <property type="term" value="F:glycosyltransferase activity"/>
    <property type="evidence" value="ECO:0007669"/>
    <property type="project" value="UniProtKB-KW"/>
</dbReference>
<dbReference type="Pfam" id="PF01501">
    <property type="entry name" value="Glyco_transf_8"/>
    <property type="match status" value="1"/>
</dbReference>
<dbReference type="InterPro" id="IPR029044">
    <property type="entry name" value="Nucleotide-diphossugar_trans"/>
</dbReference>
<sequence length="229" mass="27068">MIFLPIVMTCDDKYFKYANVVITSIIKNRNKNCKYEINILSEYISPENKEKAVRQVKDVDNFELKFIELENIDTSKFFLNSYMSVSTYYRFYIPEIFKNYDRVLYLDCDLIVDADISELATIDFYHNDEEKLVLACKDPYIMYKLSEEGSDENVNFDYFKHTLKMPNPYDYFNAGVMVYNMRKINQLNLSQELFSNLDRIKTPIFQDQDVLNSSLSAFNQKGGGKAYFQ</sequence>
<dbReference type="Proteomes" id="UP000255515">
    <property type="component" value="Unassembled WGS sequence"/>
</dbReference>
<gene>
    <name evidence="4" type="primary">gspA_1</name>
    <name evidence="4" type="ORF">NCTC11661_00858</name>
</gene>
<proteinExistence type="predicted"/>
<dbReference type="RefSeq" id="WP_002686400.1">
    <property type="nucleotide sequence ID" value="NZ_UFTJ01000001.1"/>
</dbReference>
<dbReference type="SUPFAM" id="SSF53448">
    <property type="entry name" value="Nucleotide-diphospho-sugar transferases"/>
    <property type="match status" value="1"/>
</dbReference>
<evidence type="ECO:0000256" key="1">
    <source>
        <dbReference type="ARBA" id="ARBA00022676"/>
    </source>
</evidence>
<organism evidence="4 5">
    <name type="scientific">Bergeyella zoohelcum</name>
    <dbReference type="NCBI Taxonomy" id="1015"/>
    <lineage>
        <taxon>Bacteria</taxon>
        <taxon>Pseudomonadati</taxon>
        <taxon>Bacteroidota</taxon>
        <taxon>Flavobacteriia</taxon>
        <taxon>Flavobacteriales</taxon>
        <taxon>Weeksellaceae</taxon>
        <taxon>Bergeyella</taxon>
    </lineage>
</organism>
<keyword evidence="3" id="KW-0479">Metal-binding</keyword>
<keyword evidence="2" id="KW-0808">Transferase</keyword>
<dbReference type="GO" id="GO:0046872">
    <property type="term" value="F:metal ion binding"/>
    <property type="evidence" value="ECO:0007669"/>
    <property type="project" value="UniProtKB-KW"/>
</dbReference>
<name>A0A376BZX3_9FLAO</name>
<evidence type="ECO:0000313" key="4">
    <source>
        <dbReference type="EMBL" id="SSZ47192.1"/>
    </source>
</evidence>
<evidence type="ECO:0000256" key="3">
    <source>
        <dbReference type="ARBA" id="ARBA00022723"/>
    </source>
</evidence>
<evidence type="ECO:0000256" key="2">
    <source>
        <dbReference type="ARBA" id="ARBA00022679"/>
    </source>
</evidence>
<dbReference type="PANTHER" id="PTHR13778:SF47">
    <property type="entry name" value="LIPOPOLYSACCHARIDE 1,3-GALACTOSYLTRANSFERASE"/>
    <property type="match status" value="1"/>
</dbReference>
<accession>A0A376BZX3</accession>
<dbReference type="InterPro" id="IPR050748">
    <property type="entry name" value="Glycosyltrans_8_dom-fam"/>
</dbReference>
<dbReference type="AlphaFoldDB" id="A0A376BZX3"/>
<dbReference type="PANTHER" id="PTHR13778">
    <property type="entry name" value="GLYCOSYLTRANSFERASE 8 DOMAIN-CONTAINING PROTEIN"/>
    <property type="match status" value="1"/>
</dbReference>
<dbReference type="CDD" id="cd04194">
    <property type="entry name" value="GT8_A4GalT_like"/>
    <property type="match status" value="1"/>
</dbReference>
<dbReference type="Gene3D" id="3.90.550.10">
    <property type="entry name" value="Spore Coat Polysaccharide Biosynthesis Protein SpsA, Chain A"/>
    <property type="match status" value="1"/>
</dbReference>
<dbReference type="InterPro" id="IPR002495">
    <property type="entry name" value="Glyco_trans_8"/>
</dbReference>
<reference evidence="4 5" key="1">
    <citation type="submission" date="2018-06" db="EMBL/GenBank/DDBJ databases">
        <authorList>
            <consortium name="Pathogen Informatics"/>
            <person name="Doyle S."/>
        </authorList>
    </citation>
    <scope>NUCLEOTIDE SEQUENCE [LARGE SCALE GENOMIC DNA]</scope>
    <source>
        <strain evidence="4 5">NCTC11661</strain>
    </source>
</reference>
<keyword evidence="1" id="KW-0328">Glycosyltransferase</keyword>
<evidence type="ECO:0000313" key="5">
    <source>
        <dbReference type="Proteomes" id="UP000255515"/>
    </source>
</evidence>
<protein>
    <submittedName>
        <fullName evidence="4">General stress protein A</fullName>
    </submittedName>
</protein>